<accession>A0A6C0CBA0</accession>
<dbReference type="AlphaFoldDB" id="A0A6C0CBA0"/>
<organism evidence="1">
    <name type="scientific">viral metagenome</name>
    <dbReference type="NCBI Taxonomy" id="1070528"/>
    <lineage>
        <taxon>unclassified sequences</taxon>
        <taxon>metagenomes</taxon>
        <taxon>organismal metagenomes</taxon>
    </lineage>
</organism>
<protein>
    <submittedName>
        <fullName evidence="1">Uncharacterized protein</fullName>
    </submittedName>
</protein>
<dbReference type="EMBL" id="MN739359">
    <property type="protein sequence ID" value="QHT00794.1"/>
    <property type="molecule type" value="Genomic_DNA"/>
</dbReference>
<proteinExistence type="predicted"/>
<sequence length="74" mass="8804">MYILMRTRINDLYENKYDKPILCNENGQLTKKSLKLPALFSTKSAGFRHQKSGHIFLIFYIFQAFKKSLKKIQF</sequence>
<reference evidence="1" key="1">
    <citation type="journal article" date="2020" name="Nature">
        <title>Giant virus diversity and host interactions through global metagenomics.</title>
        <authorList>
            <person name="Schulz F."/>
            <person name="Roux S."/>
            <person name="Paez-Espino D."/>
            <person name="Jungbluth S."/>
            <person name="Walsh D.A."/>
            <person name="Denef V.J."/>
            <person name="McMahon K.D."/>
            <person name="Konstantinidis K.T."/>
            <person name="Eloe-Fadrosh E.A."/>
            <person name="Kyrpides N.C."/>
            <person name="Woyke T."/>
        </authorList>
    </citation>
    <scope>NUCLEOTIDE SEQUENCE</scope>
    <source>
        <strain evidence="1">GVMAG-M-3300020192-26</strain>
    </source>
</reference>
<name>A0A6C0CBA0_9ZZZZ</name>
<evidence type="ECO:0000313" key="1">
    <source>
        <dbReference type="EMBL" id="QHT00794.1"/>
    </source>
</evidence>